<evidence type="ECO:0000313" key="1">
    <source>
        <dbReference type="EMBL" id="RKR80569.1"/>
    </source>
</evidence>
<reference evidence="1 2" key="1">
    <citation type="submission" date="2018-10" db="EMBL/GenBank/DDBJ databases">
        <title>Genomic Encyclopedia of Archaeal and Bacterial Type Strains, Phase II (KMG-II): from individual species to whole genera.</title>
        <authorList>
            <person name="Goeker M."/>
        </authorList>
    </citation>
    <scope>NUCLEOTIDE SEQUENCE [LARGE SCALE GENOMIC DNA]</scope>
    <source>
        <strain evidence="1 2">DSM 18602</strain>
    </source>
</reference>
<dbReference type="EMBL" id="RBKU01000001">
    <property type="protein sequence ID" value="RKR80569.1"/>
    <property type="molecule type" value="Genomic_DNA"/>
</dbReference>
<keyword evidence="2" id="KW-1185">Reference proteome</keyword>
<dbReference type="Proteomes" id="UP000268007">
    <property type="component" value="Unassembled WGS sequence"/>
</dbReference>
<evidence type="ECO:0000313" key="2">
    <source>
        <dbReference type="Proteomes" id="UP000268007"/>
    </source>
</evidence>
<comment type="caution">
    <text evidence="1">The sequence shown here is derived from an EMBL/GenBank/DDBJ whole genome shotgun (WGS) entry which is preliminary data.</text>
</comment>
<gene>
    <name evidence="1" type="ORF">BDD43_0691</name>
</gene>
<protein>
    <submittedName>
        <fullName evidence="1">Uncharacterized protein</fullName>
    </submittedName>
</protein>
<name>A0A495IXG4_9SPHI</name>
<sequence length="118" mass="12802">MNHLAVKDRGGETDLSGGDTALVSNANSKINPVLLANPKSKKMGSTKILNQLLTTDFFDTPKSIASITDFSATKYDTVLQTSEISGVLLKLIKVNKLSRVKSEENNRYVYLKPAVTTA</sequence>
<organism evidence="1 2">
    <name type="scientific">Mucilaginibacter gracilis</name>
    <dbReference type="NCBI Taxonomy" id="423350"/>
    <lineage>
        <taxon>Bacteria</taxon>
        <taxon>Pseudomonadati</taxon>
        <taxon>Bacteroidota</taxon>
        <taxon>Sphingobacteriia</taxon>
        <taxon>Sphingobacteriales</taxon>
        <taxon>Sphingobacteriaceae</taxon>
        <taxon>Mucilaginibacter</taxon>
    </lineage>
</organism>
<proteinExistence type="predicted"/>
<accession>A0A495IXG4</accession>
<dbReference type="RefSeq" id="WP_246001431.1">
    <property type="nucleotide sequence ID" value="NZ_RBKU01000001.1"/>
</dbReference>
<dbReference type="AlphaFoldDB" id="A0A495IXG4"/>